<name>A0A1H6W111_9FLAO</name>
<dbReference type="AlphaFoldDB" id="A0A1H6W111"/>
<gene>
    <name evidence="1" type="ORF">SAMN04488018_11155</name>
</gene>
<dbReference type="Proteomes" id="UP000183077">
    <property type="component" value="Unassembled WGS sequence"/>
</dbReference>
<protein>
    <submittedName>
        <fullName evidence="1">Uncharacterized protein</fullName>
    </submittedName>
</protein>
<proteinExistence type="predicted"/>
<evidence type="ECO:0000313" key="1">
    <source>
        <dbReference type="EMBL" id="SEJ07727.1"/>
    </source>
</evidence>
<dbReference type="EMBL" id="FNYS01000011">
    <property type="protein sequence ID" value="SEJ07727.1"/>
    <property type="molecule type" value="Genomic_DNA"/>
</dbReference>
<dbReference type="RefSeq" id="WP_164071958.1">
    <property type="nucleotide sequence ID" value="NZ_FNYS01000011.1"/>
</dbReference>
<reference evidence="1 2" key="1">
    <citation type="submission" date="2016-10" db="EMBL/GenBank/DDBJ databases">
        <authorList>
            <person name="de Groot N.N."/>
        </authorList>
    </citation>
    <scope>NUCLEOTIDE SEQUENCE [LARGE SCALE GENOMIC DNA]</scope>
    <source>
        <strain evidence="1 2">DSM 23048</strain>
    </source>
</reference>
<evidence type="ECO:0000313" key="2">
    <source>
        <dbReference type="Proteomes" id="UP000183077"/>
    </source>
</evidence>
<sequence>MATDIKITPTIKGEDSKQFNAVISKSRDNKVSASKKKSMIDLVEKVLAKK</sequence>
<accession>A0A1H6W111</accession>
<organism evidence="1 2">
    <name type="scientific">Myroides marinus</name>
    <dbReference type="NCBI Taxonomy" id="703342"/>
    <lineage>
        <taxon>Bacteria</taxon>
        <taxon>Pseudomonadati</taxon>
        <taxon>Bacteroidota</taxon>
        <taxon>Flavobacteriia</taxon>
        <taxon>Flavobacteriales</taxon>
        <taxon>Flavobacteriaceae</taxon>
        <taxon>Myroides</taxon>
    </lineage>
</organism>
<dbReference type="GeneID" id="82258952"/>